<name>A0A5C4T5D9_9BACL</name>
<feature type="domain" description="Phosphodiester glycosidase" evidence="1">
    <location>
        <begin position="83"/>
        <end position="264"/>
    </location>
</feature>
<accession>A0A5C4T5D9</accession>
<dbReference type="EMBL" id="VDCQ01000036">
    <property type="protein sequence ID" value="TNJ63940.1"/>
    <property type="molecule type" value="Genomic_DNA"/>
</dbReference>
<dbReference type="AlphaFoldDB" id="A0A5C4T5D9"/>
<dbReference type="Proteomes" id="UP000307943">
    <property type="component" value="Unassembled WGS sequence"/>
</dbReference>
<proteinExistence type="predicted"/>
<evidence type="ECO:0000313" key="3">
    <source>
        <dbReference type="Proteomes" id="UP000307943"/>
    </source>
</evidence>
<evidence type="ECO:0000259" key="1">
    <source>
        <dbReference type="Pfam" id="PF09992"/>
    </source>
</evidence>
<gene>
    <name evidence="2" type="ORF">FE784_23035</name>
</gene>
<evidence type="ECO:0000313" key="2">
    <source>
        <dbReference type="EMBL" id="TNJ63940.1"/>
    </source>
</evidence>
<organism evidence="2 3">
    <name type="scientific">Paenibacillus hemerocallicola</name>
    <dbReference type="NCBI Taxonomy" id="1172614"/>
    <lineage>
        <taxon>Bacteria</taxon>
        <taxon>Bacillati</taxon>
        <taxon>Bacillota</taxon>
        <taxon>Bacilli</taxon>
        <taxon>Bacillales</taxon>
        <taxon>Paenibacillaceae</taxon>
        <taxon>Paenibacillus</taxon>
    </lineage>
</organism>
<dbReference type="OrthoDB" id="2658510at2"/>
<reference evidence="2 3" key="1">
    <citation type="submission" date="2019-05" db="EMBL/GenBank/DDBJ databases">
        <title>We sequenced the genome of Paenibacillus hemerocallicola KCTC 33185 for further insight into its adaptation and study the phylogeny of Paenibacillus.</title>
        <authorList>
            <person name="Narsing Rao M.P."/>
        </authorList>
    </citation>
    <scope>NUCLEOTIDE SEQUENCE [LARGE SCALE GENOMIC DNA]</scope>
    <source>
        <strain evidence="2 3">KCTC 33185</strain>
    </source>
</reference>
<sequence>MIVVRLRPPRISKKFAIAAAITLVALLLVFPIVIPDKTDITDHYRYDKFIGSNGVELHAIQTTPDRIRLRTIDANVTETPYYGVNGGFFWEGSLLSIAVVNDRPLKGAPGDYGSGWYNTGINNHLKRGTLVWDENVNRFSVQIVTEADELVVTDKRHYWAQGGVSMSLGDKAGWRNEMIAQEMPGYDNGHMRTGLVYDSHNRLYMIVSPTRCTAEQFRSAIMEQLGDRKLVEGIFLDGDGSSQLQTEQFRLAGDKRPVYQMVAVMK</sequence>
<comment type="caution">
    <text evidence="2">The sequence shown here is derived from an EMBL/GenBank/DDBJ whole genome shotgun (WGS) entry which is preliminary data.</text>
</comment>
<keyword evidence="3" id="KW-1185">Reference proteome</keyword>
<dbReference type="InterPro" id="IPR018711">
    <property type="entry name" value="NAGPA"/>
</dbReference>
<dbReference type="Pfam" id="PF09992">
    <property type="entry name" value="NAGPA"/>
    <property type="match status" value="1"/>
</dbReference>
<protein>
    <recommendedName>
        <fullName evidence="1">Phosphodiester glycosidase domain-containing protein</fullName>
    </recommendedName>
</protein>